<feature type="binding site" evidence="12 14">
    <location>
        <begin position="351"/>
        <end position="354"/>
    </location>
    <ligand>
        <name>ATP</name>
        <dbReference type="ChEBI" id="CHEBI:30616"/>
    </ligand>
</feature>
<dbReference type="InterPro" id="IPR002317">
    <property type="entry name" value="Ser-tRNA-ligase_type_1"/>
</dbReference>
<dbReference type="PRINTS" id="PR00981">
    <property type="entry name" value="TRNASYNTHSER"/>
</dbReference>
<dbReference type="EMBL" id="SROY01000002">
    <property type="protein sequence ID" value="TLX22179.1"/>
    <property type="molecule type" value="Genomic_DNA"/>
</dbReference>
<evidence type="ECO:0000256" key="8">
    <source>
        <dbReference type="ARBA" id="ARBA00022917"/>
    </source>
</evidence>
<dbReference type="GO" id="GO:0004828">
    <property type="term" value="F:serine-tRNA ligase activity"/>
    <property type="evidence" value="ECO:0007669"/>
    <property type="project" value="UniProtKB-UniRule"/>
</dbReference>
<dbReference type="CDD" id="cd00770">
    <property type="entry name" value="SerRS_core"/>
    <property type="match status" value="1"/>
</dbReference>
<keyword evidence="17" id="KW-1185">Reference proteome</keyword>
<keyword evidence="9 12" id="KW-0030">Aminoacyl-tRNA synthetase</keyword>
<keyword evidence="7 12" id="KW-0067">ATP-binding</keyword>
<comment type="catalytic activity">
    <reaction evidence="11 12">
        <text>tRNA(Ser) + L-serine + ATP = L-seryl-tRNA(Ser) + AMP + diphosphate + H(+)</text>
        <dbReference type="Rhea" id="RHEA:12292"/>
        <dbReference type="Rhea" id="RHEA-COMP:9669"/>
        <dbReference type="Rhea" id="RHEA-COMP:9703"/>
        <dbReference type="ChEBI" id="CHEBI:15378"/>
        <dbReference type="ChEBI" id="CHEBI:30616"/>
        <dbReference type="ChEBI" id="CHEBI:33019"/>
        <dbReference type="ChEBI" id="CHEBI:33384"/>
        <dbReference type="ChEBI" id="CHEBI:78442"/>
        <dbReference type="ChEBI" id="CHEBI:78533"/>
        <dbReference type="ChEBI" id="CHEBI:456215"/>
        <dbReference type="EC" id="6.1.1.11"/>
    </reaction>
</comment>
<dbReference type="InterPro" id="IPR006195">
    <property type="entry name" value="aa-tRNA-synth_II"/>
</dbReference>
<name>A0A5R9PF87_9GAMM</name>
<evidence type="ECO:0000313" key="17">
    <source>
        <dbReference type="Proteomes" id="UP000308508"/>
    </source>
</evidence>
<comment type="similarity">
    <text evidence="3 12">Belongs to the class-II aminoacyl-tRNA synthetase family. Type-1 seryl-tRNA synthetase subfamily.</text>
</comment>
<dbReference type="Pfam" id="PF02403">
    <property type="entry name" value="Seryl_tRNA_N"/>
    <property type="match status" value="1"/>
</dbReference>
<evidence type="ECO:0000256" key="6">
    <source>
        <dbReference type="ARBA" id="ARBA00022741"/>
    </source>
</evidence>
<dbReference type="SUPFAM" id="SSF46589">
    <property type="entry name" value="tRNA-binding arm"/>
    <property type="match status" value="1"/>
</dbReference>
<dbReference type="NCBIfam" id="TIGR00414">
    <property type="entry name" value="serS"/>
    <property type="match status" value="1"/>
</dbReference>
<dbReference type="RefSeq" id="WP_138348472.1">
    <property type="nucleotide sequence ID" value="NZ_SROY01000002.1"/>
</dbReference>
<feature type="binding site" evidence="12">
    <location>
        <position position="387"/>
    </location>
    <ligand>
        <name>L-serine</name>
        <dbReference type="ChEBI" id="CHEBI:33384"/>
    </ligand>
</feature>
<dbReference type="InterPro" id="IPR002314">
    <property type="entry name" value="aa-tRNA-synt_IIb"/>
</dbReference>
<comment type="function">
    <text evidence="12">Catalyzes the attachment of serine to tRNA(Ser). Is also able to aminoacylate tRNA(Sec) with serine, to form the misacylated tRNA L-seryl-tRNA(Sec), which will be further converted into selenocysteinyl-tRNA(Sec).</text>
</comment>
<comment type="catalytic activity">
    <reaction evidence="10 12">
        <text>tRNA(Sec) + L-serine + ATP = L-seryl-tRNA(Sec) + AMP + diphosphate + H(+)</text>
        <dbReference type="Rhea" id="RHEA:42580"/>
        <dbReference type="Rhea" id="RHEA-COMP:9742"/>
        <dbReference type="Rhea" id="RHEA-COMP:10128"/>
        <dbReference type="ChEBI" id="CHEBI:15378"/>
        <dbReference type="ChEBI" id="CHEBI:30616"/>
        <dbReference type="ChEBI" id="CHEBI:33019"/>
        <dbReference type="ChEBI" id="CHEBI:33384"/>
        <dbReference type="ChEBI" id="CHEBI:78442"/>
        <dbReference type="ChEBI" id="CHEBI:78533"/>
        <dbReference type="ChEBI" id="CHEBI:456215"/>
        <dbReference type="EC" id="6.1.1.11"/>
    </reaction>
</comment>
<dbReference type="InterPro" id="IPR015866">
    <property type="entry name" value="Ser-tRNA-synth_1_N"/>
</dbReference>
<dbReference type="HAMAP" id="MF_00176">
    <property type="entry name" value="Ser_tRNA_synth_type1"/>
    <property type="match status" value="1"/>
</dbReference>
<evidence type="ECO:0000256" key="2">
    <source>
        <dbReference type="ARBA" id="ARBA00005045"/>
    </source>
</evidence>
<protein>
    <recommendedName>
        <fullName evidence="12">Serine--tRNA ligase</fullName>
        <ecNumber evidence="12">6.1.1.11</ecNumber>
    </recommendedName>
    <alternativeName>
        <fullName evidence="12">Seryl-tRNA synthetase</fullName>
        <shortName evidence="12">SerRS</shortName>
    </alternativeName>
    <alternativeName>
        <fullName evidence="12">Seryl-tRNA(Ser/Sec) synthetase</fullName>
    </alternativeName>
</protein>
<organism evidence="16 17">
    <name type="scientific">Thermomonas fusca</name>
    <dbReference type="NCBI Taxonomy" id="215690"/>
    <lineage>
        <taxon>Bacteria</taxon>
        <taxon>Pseudomonadati</taxon>
        <taxon>Pseudomonadota</taxon>
        <taxon>Gammaproteobacteria</taxon>
        <taxon>Lysobacterales</taxon>
        <taxon>Lysobacteraceae</taxon>
        <taxon>Thermomonas</taxon>
    </lineage>
</organism>
<evidence type="ECO:0000256" key="9">
    <source>
        <dbReference type="ARBA" id="ARBA00023146"/>
    </source>
</evidence>
<dbReference type="UniPathway" id="UPA00906">
    <property type="reaction ID" value="UER00895"/>
</dbReference>
<evidence type="ECO:0000256" key="7">
    <source>
        <dbReference type="ARBA" id="ARBA00022840"/>
    </source>
</evidence>
<comment type="domain">
    <text evidence="12">Consists of two distinct domains, a catalytic core and a N-terminal extension that is involved in tRNA binding.</text>
</comment>
<dbReference type="Proteomes" id="UP000308508">
    <property type="component" value="Unassembled WGS sequence"/>
</dbReference>
<keyword evidence="6 12" id="KW-0547">Nucleotide-binding</keyword>
<evidence type="ECO:0000313" key="16">
    <source>
        <dbReference type="EMBL" id="TLX22179.1"/>
    </source>
</evidence>
<keyword evidence="4 12" id="KW-0963">Cytoplasm</keyword>
<comment type="pathway">
    <text evidence="2 12">Aminoacyl-tRNA biosynthesis; selenocysteinyl-tRNA(Sec) biosynthesis; L-seryl-tRNA(Sec) from L-serine and tRNA(Sec): step 1/1.</text>
</comment>
<dbReference type="AlphaFoldDB" id="A0A5R9PF87"/>
<evidence type="ECO:0000256" key="13">
    <source>
        <dbReference type="PIRSR" id="PIRSR001529-1"/>
    </source>
</evidence>
<dbReference type="EC" id="6.1.1.11" evidence="12"/>
<dbReference type="InterPro" id="IPR033729">
    <property type="entry name" value="SerRS_core"/>
</dbReference>
<dbReference type="InterPro" id="IPR010978">
    <property type="entry name" value="tRNA-bd_arm"/>
</dbReference>
<dbReference type="Pfam" id="PF00587">
    <property type="entry name" value="tRNA-synt_2b"/>
    <property type="match status" value="1"/>
</dbReference>
<sequence length="426" mass="47173">MLDPALLRSNPADLAERLRTSRGFELDVARIEALEASRKQIQIRTQELQNLRNTRSKQIGMLKAKGEDVAPVMAEVAGFGEELKASEVELERIRGEIEAIASGIPNLPDASVPLGGSEADNVEQHRWGTPRSFDFAVKDHVELGARHGWLDGETAAKLSGSRFTVLRGHLARLHRALAQFMLDLHTGEHGYEETNVPVIVNAESMRGTGQLPKFEEDLFATQLGEHKRYLIPTSEVPLTNIVRDEILDAERLPLRMTAHSMCFRSEAGSGGRDVRGMIRQHQFEKVELVSVAKPEGSDAEHLRMTRCAETVLEKLGLPYRKVLLCTGDMGFGATKTFDLEVWLPSQDTYREISSCSNCGDFQARRMQARWRNPATGKPELVHTLNGSGVAVGRALIAVMENYQNADGSIDVPEVLRPYMGGAERIG</sequence>
<dbReference type="PIRSF" id="PIRSF001529">
    <property type="entry name" value="Ser-tRNA-synth_IIa"/>
    <property type="match status" value="1"/>
</dbReference>
<dbReference type="SUPFAM" id="SSF55681">
    <property type="entry name" value="Class II aaRS and biotin synthetases"/>
    <property type="match status" value="1"/>
</dbReference>
<feature type="binding site" evidence="13">
    <location>
        <position position="385"/>
    </location>
    <ligand>
        <name>L-serine</name>
        <dbReference type="ChEBI" id="CHEBI:33384"/>
    </ligand>
</feature>
<gene>
    <name evidence="12 16" type="primary">serS</name>
    <name evidence="16" type="ORF">E5S66_06605</name>
</gene>
<evidence type="ECO:0000259" key="15">
    <source>
        <dbReference type="PROSITE" id="PS50862"/>
    </source>
</evidence>
<comment type="caution">
    <text evidence="12">Lacks conserved residue(s) required for the propagation of feature annotation.</text>
</comment>
<dbReference type="InterPro" id="IPR045864">
    <property type="entry name" value="aa-tRNA-synth_II/BPL/LPL"/>
</dbReference>
<dbReference type="PANTHER" id="PTHR43697">
    <property type="entry name" value="SERYL-TRNA SYNTHETASE"/>
    <property type="match status" value="1"/>
</dbReference>
<evidence type="ECO:0000256" key="10">
    <source>
        <dbReference type="ARBA" id="ARBA00047929"/>
    </source>
</evidence>
<dbReference type="GO" id="GO:0006434">
    <property type="term" value="P:seryl-tRNA aminoacylation"/>
    <property type="evidence" value="ECO:0007669"/>
    <property type="project" value="UniProtKB-UniRule"/>
</dbReference>
<accession>A0A5R9PF87</accession>
<dbReference type="GO" id="GO:0016260">
    <property type="term" value="P:selenocysteine biosynthetic process"/>
    <property type="evidence" value="ECO:0007669"/>
    <property type="project" value="UniProtKB-UniRule"/>
</dbReference>
<evidence type="ECO:0000256" key="3">
    <source>
        <dbReference type="ARBA" id="ARBA00010728"/>
    </source>
</evidence>
<comment type="caution">
    <text evidence="16">The sequence shown here is derived from an EMBL/GenBank/DDBJ whole genome shotgun (WGS) entry which is preliminary data.</text>
</comment>
<keyword evidence="5 12" id="KW-0436">Ligase</keyword>
<evidence type="ECO:0000256" key="5">
    <source>
        <dbReference type="ARBA" id="ARBA00022598"/>
    </source>
</evidence>
<dbReference type="STRING" id="1123377.GCA_000423885_02516"/>
<evidence type="ECO:0000256" key="1">
    <source>
        <dbReference type="ARBA" id="ARBA00004496"/>
    </source>
</evidence>
<dbReference type="Gene3D" id="1.10.287.40">
    <property type="entry name" value="Serine-tRNA synthetase, tRNA binding domain"/>
    <property type="match status" value="1"/>
</dbReference>
<feature type="binding site" evidence="12">
    <location>
        <begin position="233"/>
        <end position="235"/>
    </location>
    <ligand>
        <name>L-serine</name>
        <dbReference type="ChEBI" id="CHEBI:33384"/>
    </ligand>
</feature>
<feature type="binding site" evidence="12 14">
    <location>
        <begin position="264"/>
        <end position="266"/>
    </location>
    <ligand>
        <name>ATP</name>
        <dbReference type="ChEBI" id="CHEBI:30616"/>
    </ligand>
</feature>
<reference evidence="16 17" key="1">
    <citation type="submission" date="2019-04" db="EMBL/GenBank/DDBJ databases">
        <authorList>
            <person name="Grouzdev D.S."/>
            <person name="Nazina T.N."/>
        </authorList>
    </citation>
    <scope>NUCLEOTIDE SEQUENCE [LARGE SCALE GENOMIC DNA]</scope>
    <source>
        <strain evidence="16 17">SHC 3-19</strain>
    </source>
</reference>
<dbReference type="PROSITE" id="PS50862">
    <property type="entry name" value="AA_TRNA_LIGASE_II"/>
    <property type="match status" value="1"/>
</dbReference>
<comment type="subunit">
    <text evidence="12">Homodimer. The tRNA molecule binds across the dimer.</text>
</comment>
<feature type="binding site" evidence="12 13">
    <location>
        <position position="287"/>
    </location>
    <ligand>
        <name>L-serine</name>
        <dbReference type="ChEBI" id="CHEBI:33384"/>
    </ligand>
</feature>
<dbReference type="InterPro" id="IPR042103">
    <property type="entry name" value="SerRS_1_N_sf"/>
</dbReference>
<dbReference type="GO" id="GO:0005737">
    <property type="term" value="C:cytoplasm"/>
    <property type="evidence" value="ECO:0007669"/>
    <property type="project" value="UniProtKB-SubCell"/>
</dbReference>
<evidence type="ECO:0000256" key="4">
    <source>
        <dbReference type="ARBA" id="ARBA00022490"/>
    </source>
</evidence>
<dbReference type="Gene3D" id="3.30.930.10">
    <property type="entry name" value="Bira Bifunctional Protein, Domain 2"/>
    <property type="match status" value="1"/>
</dbReference>
<dbReference type="PANTHER" id="PTHR43697:SF1">
    <property type="entry name" value="SERINE--TRNA LIGASE"/>
    <property type="match status" value="1"/>
</dbReference>
<evidence type="ECO:0000256" key="14">
    <source>
        <dbReference type="PIRSR" id="PIRSR001529-2"/>
    </source>
</evidence>
<comment type="subcellular location">
    <subcellularLocation>
        <location evidence="1 12">Cytoplasm</location>
    </subcellularLocation>
</comment>
<feature type="binding site" evidence="13">
    <location>
        <position position="233"/>
    </location>
    <ligand>
        <name>L-serine</name>
        <dbReference type="ChEBI" id="CHEBI:33384"/>
    </ligand>
</feature>
<evidence type="ECO:0000256" key="11">
    <source>
        <dbReference type="ARBA" id="ARBA00048823"/>
    </source>
</evidence>
<feature type="binding site" evidence="13">
    <location>
        <position position="264"/>
    </location>
    <ligand>
        <name>L-serine</name>
        <dbReference type="ChEBI" id="CHEBI:33384"/>
    </ligand>
</feature>
<dbReference type="GO" id="GO:0005524">
    <property type="term" value="F:ATP binding"/>
    <property type="evidence" value="ECO:0007669"/>
    <property type="project" value="UniProtKB-UniRule"/>
</dbReference>
<proteinExistence type="inferred from homology"/>
<feature type="domain" description="Aminoacyl-transfer RNA synthetases class-II family profile" evidence="15">
    <location>
        <begin position="139"/>
        <end position="412"/>
    </location>
</feature>
<evidence type="ECO:0000256" key="12">
    <source>
        <dbReference type="HAMAP-Rule" id="MF_00176"/>
    </source>
</evidence>
<keyword evidence="8 12" id="KW-0648">Protein biosynthesis</keyword>